<comment type="similarity">
    <text evidence="1 3 5">Belongs to the GrpE family.</text>
</comment>
<dbReference type="CDD" id="cd00446">
    <property type="entry name" value="GrpE"/>
    <property type="match status" value="1"/>
</dbReference>
<evidence type="ECO:0000256" key="1">
    <source>
        <dbReference type="ARBA" id="ARBA00009054"/>
    </source>
</evidence>
<dbReference type="Proteomes" id="UP000050517">
    <property type="component" value="Unassembled WGS sequence"/>
</dbReference>
<dbReference type="OrthoDB" id="5191115at2"/>
<dbReference type="PANTHER" id="PTHR21237">
    <property type="entry name" value="GRPE PROTEIN"/>
    <property type="match status" value="1"/>
</dbReference>
<comment type="function">
    <text evidence="3 4">Participates actively in the response to hyperosmotic and heat shock by preventing the aggregation of stress-denatured proteins, in association with DnaK and GrpE. It is the nucleotide exchange factor for DnaK and may function as a thermosensor. Unfolded proteins bind initially to DnaJ; upon interaction with the DnaJ-bound protein, DnaK hydrolyzes its bound ATP, resulting in the formation of a stable complex. GrpE releases ADP from DnaK; ATP binding to DnaK triggers the release of the substrate protein, thus completing the reaction cycle. Several rounds of ATP-dependent interactions between DnaJ, DnaK and GrpE are required for fully efficient folding.</text>
</comment>
<dbReference type="EMBL" id="LKST01000004">
    <property type="protein sequence ID" value="KQB83276.1"/>
    <property type="molecule type" value="Genomic_DNA"/>
</dbReference>
<dbReference type="PRINTS" id="PR00773">
    <property type="entry name" value="GRPEPROTEIN"/>
</dbReference>
<dbReference type="NCBIfam" id="NF010761">
    <property type="entry name" value="PRK14164.1"/>
    <property type="match status" value="1"/>
</dbReference>
<evidence type="ECO:0000256" key="2">
    <source>
        <dbReference type="ARBA" id="ARBA00023186"/>
    </source>
</evidence>
<dbReference type="InterPro" id="IPR009012">
    <property type="entry name" value="GrpE_head"/>
</dbReference>
<keyword evidence="3 4" id="KW-0346">Stress response</keyword>
<dbReference type="HAMAP" id="MF_01151">
    <property type="entry name" value="GrpE"/>
    <property type="match status" value="1"/>
</dbReference>
<evidence type="ECO:0000256" key="6">
    <source>
        <dbReference type="SAM" id="MobiDB-lite"/>
    </source>
</evidence>
<dbReference type="SUPFAM" id="SSF58014">
    <property type="entry name" value="Coiled-coil domain of nucleotide exchange factor GrpE"/>
    <property type="match status" value="1"/>
</dbReference>
<dbReference type="Gene3D" id="3.90.20.20">
    <property type="match status" value="1"/>
</dbReference>
<dbReference type="GO" id="GO:0042803">
    <property type="term" value="F:protein homodimerization activity"/>
    <property type="evidence" value="ECO:0007669"/>
    <property type="project" value="InterPro"/>
</dbReference>
<gene>
    <name evidence="3 7" type="primary">grpE</name>
    <name evidence="7" type="ORF">Cocul_02250</name>
</gene>
<protein>
    <recommendedName>
        <fullName evidence="3 4">Protein GrpE</fullName>
    </recommendedName>
    <alternativeName>
        <fullName evidence="3">HSP-70 cofactor</fullName>
    </alternativeName>
</protein>
<dbReference type="InterPro" id="IPR013805">
    <property type="entry name" value="GrpE_CC"/>
</dbReference>
<proteinExistence type="inferred from homology"/>
<name>A0A0Q0TWK4_9CORY</name>
<dbReference type="Gene3D" id="2.30.22.10">
    <property type="entry name" value="Head domain of nucleotide exchange factor GrpE"/>
    <property type="match status" value="1"/>
</dbReference>
<dbReference type="AlphaFoldDB" id="A0A0Q0TWK4"/>
<dbReference type="STRING" id="1544416.Cocul_02250"/>
<dbReference type="PROSITE" id="PS01071">
    <property type="entry name" value="GRPE"/>
    <property type="match status" value="1"/>
</dbReference>
<dbReference type="GO" id="GO:0006457">
    <property type="term" value="P:protein folding"/>
    <property type="evidence" value="ECO:0007669"/>
    <property type="project" value="InterPro"/>
</dbReference>
<comment type="subcellular location">
    <subcellularLocation>
        <location evidence="3">Cytoplasm</location>
    </subcellularLocation>
</comment>
<keyword evidence="3" id="KW-0963">Cytoplasm</keyword>
<dbReference type="PATRIC" id="fig|1544416.3.peg.2248"/>
<evidence type="ECO:0000313" key="7">
    <source>
        <dbReference type="EMBL" id="KQB83276.1"/>
    </source>
</evidence>
<reference evidence="7 8" key="1">
    <citation type="submission" date="2015-10" db="EMBL/GenBank/DDBJ databases">
        <title>Corynebacteirum lowii and Corynebacterium oculi species nova, derived from human clinical disease and and emended description of Corynebacterium mastiditis.</title>
        <authorList>
            <person name="Bernard K."/>
            <person name="Pacheco A.L."/>
            <person name="Mcdougall C."/>
            <person name="Burtx T."/>
            <person name="Weibe D."/>
            <person name="Tyler S."/>
            <person name="Olson A.B."/>
            <person name="Cnockaert M."/>
            <person name="Eguchi H."/>
            <person name="Kuwahara T."/>
            <person name="Nakayama-Imaohji H."/>
            <person name="Boudewijins M."/>
            <person name="Van Hoecke F."/>
            <person name="Bernier A.-M."/>
            <person name="Vandamme P."/>
        </authorList>
    </citation>
    <scope>NUCLEOTIDE SEQUENCE [LARGE SCALE GENOMIC DNA]</scope>
    <source>
        <strain evidence="7 8">NML 130210</strain>
    </source>
</reference>
<evidence type="ECO:0000256" key="5">
    <source>
        <dbReference type="RuleBase" id="RU004478"/>
    </source>
</evidence>
<dbReference type="GO" id="GO:0005737">
    <property type="term" value="C:cytoplasm"/>
    <property type="evidence" value="ECO:0007669"/>
    <property type="project" value="UniProtKB-SubCell"/>
</dbReference>
<organism evidence="7 8">
    <name type="scientific">Corynebacterium oculi</name>
    <dbReference type="NCBI Taxonomy" id="1544416"/>
    <lineage>
        <taxon>Bacteria</taxon>
        <taxon>Bacillati</taxon>
        <taxon>Actinomycetota</taxon>
        <taxon>Actinomycetes</taxon>
        <taxon>Mycobacteriales</taxon>
        <taxon>Corynebacteriaceae</taxon>
        <taxon>Corynebacterium</taxon>
    </lineage>
</organism>
<comment type="caution">
    <text evidence="7">The sequence shown here is derived from an EMBL/GenBank/DDBJ whole genome shotgun (WGS) entry which is preliminary data.</text>
</comment>
<keyword evidence="8" id="KW-1185">Reference proteome</keyword>
<evidence type="ECO:0000256" key="3">
    <source>
        <dbReference type="HAMAP-Rule" id="MF_01151"/>
    </source>
</evidence>
<feature type="region of interest" description="Disordered" evidence="6">
    <location>
        <begin position="1"/>
        <end position="46"/>
    </location>
</feature>
<evidence type="ECO:0000256" key="4">
    <source>
        <dbReference type="RuleBase" id="RU000639"/>
    </source>
</evidence>
<dbReference type="GO" id="GO:0051082">
    <property type="term" value="F:unfolded protein binding"/>
    <property type="evidence" value="ECO:0007669"/>
    <property type="project" value="TreeGrafter"/>
</dbReference>
<feature type="compositionally biased region" description="Low complexity" evidence="6">
    <location>
        <begin position="24"/>
        <end position="39"/>
    </location>
</feature>
<dbReference type="Pfam" id="PF01025">
    <property type="entry name" value="GrpE"/>
    <property type="match status" value="1"/>
</dbReference>
<evidence type="ECO:0000313" key="8">
    <source>
        <dbReference type="Proteomes" id="UP000050517"/>
    </source>
</evidence>
<dbReference type="RefSeq" id="WP_082422297.1">
    <property type="nucleotide sequence ID" value="NZ_LKST01000004.1"/>
</dbReference>
<dbReference type="GO" id="GO:0051087">
    <property type="term" value="F:protein-folding chaperone binding"/>
    <property type="evidence" value="ECO:0007669"/>
    <property type="project" value="InterPro"/>
</dbReference>
<sequence length="179" mass="19330">MTHPEEQPENIEDAAVENPDAAGAPEVTEQTEAEAPAEPQVEELTEDLQRVTAEYANYRRRSARERQAAVEAARASVVSSLLPIVDDLALAKQHGDLEEGPLKAFAEKFRSTLDSLGVTAFGEPGEAFDPEVHEAVQDSSSGDEKVLGTVLRQGYRLGDRTIRNAMVMIADPGEDTAEG</sequence>
<keyword evidence="2 3" id="KW-0143">Chaperone</keyword>
<accession>A0A0Q0TWK4</accession>
<comment type="subunit">
    <text evidence="3">Homodimer.</text>
</comment>
<dbReference type="SUPFAM" id="SSF51064">
    <property type="entry name" value="Head domain of nucleotide exchange factor GrpE"/>
    <property type="match status" value="1"/>
</dbReference>
<dbReference type="GO" id="GO:0000774">
    <property type="term" value="F:adenyl-nucleotide exchange factor activity"/>
    <property type="evidence" value="ECO:0007669"/>
    <property type="project" value="InterPro"/>
</dbReference>
<dbReference type="InterPro" id="IPR000740">
    <property type="entry name" value="GrpE"/>
</dbReference>
<dbReference type="PANTHER" id="PTHR21237:SF23">
    <property type="entry name" value="GRPE PROTEIN HOMOLOG, MITOCHONDRIAL"/>
    <property type="match status" value="1"/>
</dbReference>